<dbReference type="PANTHER" id="PTHR18964:SF149">
    <property type="entry name" value="BIFUNCTIONAL UDP-N-ACETYLGLUCOSAMINE 2-EPIMERASE_N-ACETYLMANNOSAMINE KINASE"/>
    <property type="match status" value="1"/>
</dbReference>
<dbReference type="SUPFAM" id="SSF53067">
    <property type="entry name" value="Actin-like ATPase domain"/>
    <property type="match status" value="1"/>
</dbReference>
<dbReference type="CDD" id="cd00090">
    <property type="entry name" value="HTH_ARSR"/>
    <property type="match status" value="1"/>
</dbReference>
<reference evidence="4 6" key="2">
    <citation type="submission" date="2021-06" db="EMBL/GenBank/DDBJ databases">
        <title>FDA dAtabase for Regulatory Grade micrObial Sequences (FDA-ARGOS): Supporting development and validation of Infectious Disease Dx tests.</title>
        <authorList>
            <person name="Sproer C."/>
            <person name="Gronow S."/>
            <person name="Severitt S."/>
            <person name="Schroder I."/>
            <person name="Tallon L."/>
            <person name="Sadzewicz L."/>
            <person name="Zhao X."/>
            <person name="Boylan J."/>
            <person name="Ott S."/>
            <person name="Bowen H."/>
            <person name="Vavikolanu K."/>
            <person name="Mehta A."/>
            <person name="Aluvathingal J."/>
            <person name="Nadendla S."/>
            <person name="Lowell S."/>
            <person name="Myers T."/>
            <person name="Yan Y."/>
        </authorList>
    </citation>
    <scope>NUCLEOTIDE SEQUENCE [LARGE SCALE GENOMIC DNA]</scope>
    <source>
        <strain evidence="4 6">FDAARGOS 1425</strain>
    </source>
</reference>
<dbReference type="InterPro" id="IPR000600">
    <property type="entry name" value="ROK"/>
</dbReference>
<evidence type="ECO:0000259" key="2">
    <source>
        <dbReference type="Pfam" id="PF12802"/>
    </source>
</evidence>
<dbReference type="GO" id="GO:0003700">
    <property type="term" value="F:DNA-binding transcription factor activity"/>
    <property type="evidence" value="ECO:0007669"/>
    <property type="project" value="InterPro"/>
</dbReference>
<comment type="similarity">
    <text evidence="1">Belongs to the ROK (NagC/XylR) family.</text>
</comment>
<keyword evidence="6" id="KW-1185">Reference proteome</keyword>
<dbReference type="EMBL" id="JAAUVV010000005">
    <property type="protein sequence ID" value="NJJ03546.1"/>
    <property type="molecule type" value="Genomic_DNA"/>
</dbReference>
<dbReference type="Gene3D" id="3.30.420.40">
    <property type="match status" value="1"/>
</dbReference>
<evidence type="ECO:0000256" key="1">
    <source>
        <dbReference type="ARBA" id="ARBA00006479"/>
    </source>
</evidence>
<gene>
    <name evidence="3" type="ORF">HC138_04085</name>
    <name evidence="4" type="ORF">I6L55_05005</name>
</gene>
<sequence>MTWASFSRPRTPAAKCLHLIRLQELTSRSELVRATGLSQPTVTRAIAALVDAGYVTERNDLTQSQGRGRPTIPLELAETTETHAGVSVGTDSTYIALFDLKGRTLRSVDVDLPVSRMSEDDFIQHIMAGLNKLTTSVGRPLATVGVTTSGTVRGSGDVYAPNLGWDGVNIGDQMREQFSVPVQVTSISSAIVGSEMQSTADLDTPSVMALFADDSLACAISSPEGVNPIEVEQGELTTQGLLDAIDVPTIRTLRQAVEDAGEATRSALDNRARGLGTLVAGLCSDHCPNTVVVAGSAFIDDPLASAPFARTVREHTSGPIDLRLIPSHKDVVRDIARAVALDYVLREPLAVAGA</sequence>
<dbReference type="InterPro" id="IPR011991">
    <property type="entry name" value="ArsR-like_HTH"/>
</dbReference>
<organism evidence="3 5">
    <name type="scientific">Corynebacterium coyleae</name>
    <dbReference type="NCBI Taxonomy" id="53374"/>
    <lineage>
        <taxon>Bacteria</taxon>
        <taxon>Bacillati</taxon>
        <taxon>Actinomycetota</taxon>
        <taxon>Actinomycetes</taxon>
        <taxon>Mycobacteriales</taxon>
        <taxon>Corynebacteriaceae</taxon>
        <taxon>Corynebacterium</taxon>
    </lineage>
</organism>
<dbReference type="InterPro" id="IPR036390">
    <property type="entry name" value="WH_DNA-bd_sf"/>
</dbReference>
<dbReference type="Gene3D" id="1.10.10.10">
    <property type="entry name" value="Winged helix-like DNA-binding domain superfamily/Winged helix DNA-binding domain"/>
    <property type="match status" value="1"/>
</dbReference>
<dbReference type="Pfam" id="PF00480">
    <property type="entry name" value="ROK"/>
    <property type="match status" value="1"/>
</dbReference>
<dbReference type="GeneID" id="92749541"/>
<name>A0AAP6XJA4_9CORY</name>
<evidence type="ECO:0000313" key="4">
    <source>
        <dbReference type="EMBL" id="QXB19423.1"/>
    </source>
</evidence>
<dbReference type="SUPFAM" id="SSF46785">
    <property type="entry name" value="Winged helix' DNA-binding domain"/>
    <property type="match status" value="1"/>
</dbReference>
<dbReference type="Pfam" id="PF12802">
    <property type="entry name" value="MarR_2"/>
    <property type="match status" value="1"/>
</dbReference>
<dbReference type="PANTHER" id="PTHR18964">
    <property type="entry name" value="ROK (REPRESSOR, ORF, KINASE) FAMILY"/>
    <property type="match status" value="1"/>
</dbReference>
<dbReference type="AlphaFoldDB" id="A0AAP6XJA4"/>
<dbReference type="InterPro" id="IPR036388">
    <property type="entry name" value="WH-like_DNA-bd_sf"/>
</dbReference>
<protein>
    <submittedName>
        <fullName evidence="4">ROK family protein</fullName>
    </submittedName>
    <submittedName>
        <fullName evidence="3">ROK family transcriptional regulator</fullName>
    </submittedName>
</protein>
<evidence type="ECO:0000313" key="3">
    <source>
        <dbReference type="EMBL" id="NJJ03546.1"/>
    </source>
</evidence>
<reference evidence="3 5" key="1">
    <citation type="submission" date="2020-03" db="EMBL/GenBank/DDBJ databases">
        <title>Draft genome sequences of bacterial isolates from the female urobiome.</title>
        <authorList>
            <person name="Miller-Ensminger T."/>
            <person name="Wolfe A.J."/>
            <person name="Putonti C."/>
        </authorList>
    </citation>
    <scope>NUCLEOTIDE SEQUENCE [LARGE SCALE GENOMIC DNA]</scope>
    <source>
        <strain evidence="3 5">UMB8490</strain>
    </source>
</reference>
<evidence type="ECO:0000313" key="5">
    <source>
        <dbReference type="Proteomes" id="UP000591626"/>
    </source>
</evidence>
<evidence type="ECO:0000313" key="6">
    <source>
        <dbReference type="Proteomes" id="UP000683520"/>
    </source>
</evidence>
<dbReference type="Proteomes" id="UP000683520">
    <property type="component" value="Chromosome"/>
</dbReference>
<dbReference type="RefSeq" id="WP_092101114.1">
    <property type="nucleotide sequence ID" value="NZ_CP047198.1"/>
</dbReference>
<proteinExistence type="inferred from homology"/>
<dbReference type="CDD" id="cd23763">
    <property type="entry name" value="ASKHA_ATPase_ROK"/>
    <property type="match status" value="1"/>
</dbReference>
<dbReference type="EMBL" id="CP077302">
    <property type="protein sequence ID" value="QXB19423.1"/>
    <property type="molecule type" value="Genomic_DNA"/>
</dbReference>
<dbReference type="InterPro" id="IPR000835">
    <property type="entry name" value="HTH_MarR-typ"/>
</dbReference>
<feature type="domain" description="HTH marR-type" evidence="2">
    <location>
        <begin position="23"/>
        <end position="58"/>
    </location>
</feature>
<dbReference type="InterPro" id="IPR043129">
    <property type="entry name" value="ATPase_NBD"/>
</dbReference>
<dbReference type="Proteomes" id="UP000591626">
    <property type="component" value="Unassembled WGS sequence"/>
</dbReference>
<accession>A0AAP6XJA4</accession>